<accession>A1TPI3</accession>
<evidence type="ECO:0000313" key="2">
    <source>
        <dbReference type="Proteomes" id="UP000002596"/>
    </source>
</evidence>
<name>A1TPI3_PARC0</name>
<dbReference type="STRING" id="397945.Aave_2293"/>
<dbReference type="Proteomes" id="UP000002596">
    <property type="component" value="Chromosome"/>
</dbReference>
<gene>
    <name evidence="1" type="ordered locus">Aave_2293</name>
</gene>
<dbReference type="EMBL" id="CP000512">
    <property type="protein sequence ID" value="ABM32871.1"/>
    <property type="molecule type" value="Genomic_DNA"/>
</dbReference>
<dbReference type="KEGG" id="aav:Aave_2293"/>
<sequence length="287" mass="31947">MCTSLAHLLQMKFISEINEPIVVAVARDRYLSPIHPFADGVHLPSVPAPRYGQDITYGCRASAPQRQSVGDTVDVLKPKMEKLLGIFARADTTGVARTLFSEFLRENRKGVEYFEDPRLTGLVSSHANMEYFCSAALSAPNSPYKTPGRIRIHQALKDADWNIRNLQVPMDLGVPAFNAGSQFFATQDYGNGLGLMINGVQHVYVIATAYGYDRERGQYQITLKFVLYDVVGLDDDDLREYGAQSDGGFSFAQSVGITAWWQLQHQFAYPPLVTRVVLTRSYEAPAV</sequence>
<reference evidence="1" key="1">
    <citation type="submission" date="2006-12" db="EMBL/GenBank/DDBJ databases">
        <title>Complete sequence of Acidovorax avenae subsp. citrulli AAC00-1.</title>
        <authorList>
            <consortium name="US DOE Joint Genome Institute"/>
            <person name="Copeland A."/>
            <person name="Lucas S."/>
            <person name="Lapidus A."/>
            <person name="Barry K."/>
            <person name="Detter J.C."/>
            <person name="Glavina del Rio T."/>
            <person name="Dalin E."/>
            <person name="Tice H."/>
            <person name="Pitluck S."/>
            <person name="Kiss H."/>
            <person name="Brettin T."/>
            <person name="Bruce D."/>
            <person name="Han C."/>
            <person name="Tapia R."/>
            <person name="Gilna P."/>
            <person name="Schmutz J."/>
            <person name="Larimer F."/>
            <person name="Land M."/>
            <person name="Hauser L."/>
            <person name="Kyrpides N."/>
            <person name="Kim E."/>
            <person name="Stahl D."/>
            <person name="Richardson P."/>
        </authorList>
    </citation>
    <scope>NUCLEOTIDE SEQUENCE</scope>
    <source>
        <strain evidence="1">AAC00-1</strain>
    </source>
</reference>
<protein>
    <submittedName>
        <fullName evidence="1">Uncharacterized protein</fullName>
    </submittedName>
</protein>
<organism evidence="1 2">
    <name type="scientific">Paracidovorax citrulli (strain AAC00-1)</name>
    <name type="common">Acidovorax citrulli</name>
    <dbReference type="NCBI Taxonomy" id="397945"/>
    <lineage>
        <taxon>Bacteria</taxon>
        <taxon>Pseudomonadati</taxon>
        <taxon>Pseudomonadota</taxon>
        <taxon>Betaproteobacteria</taxon>
        <taxon>Burkholderiales</taxon>
        <taxon>Comamonadaceae</taxon>
        <taxon>Paracidovorax</taxon>
    </lineage>
</organism>
<dbReference type="HOGENOM" id="CLU_067566_0_0_4"/>
<dbReference type="AlphaFoldDB" id="A1TPI3"/>
<evidence type="ECO:0000313" key="1">
    <source>
        <dbReference type="EMBL" id="ABM32871.1"/>
    </source>
</evidence>
<proteinExistence type="predicted"/>